<dbReference type="Proteomes" id="UP000284908">
    <property type="component" value="Unassembled WGS sequence"/>
</dbReference>
<feature type="domain" description="Amidohydrolase 3" evidence="1">
    <location>
        <begin position="347"/>
        <end position="459"/>
    </location>
</feature>
<reference evidence="2 3" key="1">
    <citation type="submission" date="2018-09" db="EMBL/GenBank/DDBJ databases">
        <authorList>
            <person name="Le Fleche-Mateos A."/>
        </authorList>
    </citation>
    <scope>NUCLEOTIDE SEQUENCE [LARGE SCALE GENOMIC DNA]</scope>
    <source>
        <strain evidence="2 3">DSM 27399</strain>
    </source>
</reference>
<dbReference type="CDD" id="cd01297">
    <property type="entry name" value="D-aminoacylase"/>
    <property type="match status" value="1"/>
</dbReference>
<proteinExistence type="predicted"/>
<keyword evidence="3" id="KW-1185">Reference proteome</keyword>
<dbReference type="Gene3D" id="3.30.1490.130">
    <property type="entry name" value="D-aminoacylase. Domain 3"/>
    <property type="match status" value="1"/>
</dbReference>
<evidence type="ECO:0000259" key="1">
    <source>
        <dbReference type="Pfam" id="PF07969"/>
    </source>
</evidence>
<organism evidence="2 3">
    <name type="scientific">Rahnella woolbedingensis</name>
    <dbReference type="NCBI Taxonomy" id="1510574"/>
    <lineage>
        <taxon>Bacteria</taxon>
        <taxon>Pseudomonadati</taxon>
        <taxon>Pseudomonadota</taxon>
        <taxon>Gammaproteobacteria</taxon>
        <taxon>Enterobacterales</taxon>
        <taxon>Yersiniaceae</taxon>
        <taxon>Rahnella</taxon>
    </lineage>
</organism>
<comment type="caution">
    <text evidence="2">The sequence shown here is derived from an EMBL/GenBank/DDBJ whole genome shotgun (WGS) entry which is preliminary data.</text>
</comment>
<dbReference type="InterPro" id="IPR011059">
    <property type="entry name" value="Metal-dep_hydrolase_composite"/>
</dbReference>
<dbReference type="InterPro" id="IPR032466">
    <property type="entry name" value="Metal_Hydrolase"/>
</dbReference>
<accession>A0A419NB04</accession>
<sequence>MKFDYLFRNITVIDGSGGPEYRADVAIKDDLIAEIAPAISGQAQNEIDGTGHVLAPGFIDVHTHDDINVIRMPEYLPKISQGITTVIVGNCGISAATATMKGCVPDPMNLLGDVAQFIYPTVADYAHAVEQARPAINVGTLVGHTALRNNHMDNLLRTATEDEISGMRKQLRLALEQGALGLSTGLAYASAFQSSTEEVMALVQELAAQKGIYTTHLRSEFEPILDALDEAFRIGRHGKVPVVVSHHKCAGAKNWGRTVETLKLFDKVREHQDVSCDCYPYSASSSTLDIQQITDDFDIVITWSEPHPEIAGLSLKQIAENWSMTLVEAGKLLMPAGAIYYNMDEQDVRRVLTYPVTMIGSDGLPNDPMPHPRLWGAFPRVLGHYSRDEKLFPLTVAVHKMTGMSAARFQLPKRGLVKCGYYADLVMFDPQTVRDVASFSHPQQTAAGIEAVMVNGVMSYGQDKKVIGRAGRFLRR</sequence>
<dbReference type="InterPro" id="IPR013108">
    <property type="entry name" value="Amidohydro_3"/>
</dbReference>
<dbReference type="GO" id="GO:0016812">
    <property type="term" value="F:hydrolase activity, acting on carbon-nitrogen (but not peptide) bonds, in cyclic amides"/>
    <property type="evidence" value="ECO:0007669"/>
    <property type="project" value="TreeGrafter"/>
</dbReference>
<dbReference type="Gene3D" id="2.30.40.10">
    <property type="entry name" value="Urease, subunit C, domain 1"/>
    <property type="match status" value="1"/>
</dbReference>
<gene>
    <name evidence="2" type="ORF">D6C13_08005</name>
</gene>
<dbReference type="Gene3D" id="3.20.20.140">
    <property type="entry name" value="Metal-dependent hydrolases"/>
    <property type="match status" value="1"/>
</dbReference>
<name>A0A419NB04_9GAMM</name>
<dbReference type="OrthoDB" id="9766983at2"/>
<dbReference type="InterPro" id="IPR023100">
    <property type="entry name" value="D-aminoacylase_insert_dom_sf"/>
</dbReference>
<dbReference type="SUPFAM" id="SSF51338">
    <property type="entry name" value="Composite domain of metallo-dependent hydrolases"/>
    <property type="match status" value="1"/>
</dbReference>
<dbReference type="RefSeq" id="WP_120132422.1">
    <property type="nucleotide sequence ID" value="NZ_RAHH01000008.1"/>
</dbReference>
<evidence type="ECO:0000313" key="2">
    <source>
        <dbReference type="EMBL" id="RJT45190.1"/>
    </source>
</evidence>
<dbReference type="AlphaFoldDB" id="A0A419NB04"/>
<dbReference type="EMBL" id="RAHH01000008">
    <property type="protein sequence ID" value="RJT45190.1"/>
    <property type="molecule type" value="Genomic_DNA"/>
</dbReference>
<protein>
    <submittedName>
        <fullName evidence="2">D-aminoacylase</fullName>
    </submittedName>
</protein>
<dbReference type="PANTHER" id="PTHR11647">
    <property type="entry name" value="HYDRANTOINASE/DIHYDROPYRIMIDINASE FAMILY MEMBER"/>
    <property type="match status" value="1"/>
</dbReference>
<dbReference type="GO" id="GO:0005829">
    <property type="term" value="C:cytosol"/>
    <property type="evidence" value="ECO:0007669"/>
    <property type="project" value="TreeGrafter"/>
</dbReference>
<dbReference type="InterPro" id="IPR050378">
    <property type="entry name" value="Metallo-dep_Hydrolases_sf"/>
</dbReference>
<feature type="domain" description="Amidohydrolase 3" evidence="1">
    <location>
        <begin position="46"/>
        <end position="268"/>
    </location>
</feature>
<dbReference type="Pfam" id="PF07969">
    <property type="entry name" value="Amidohydro_3"/>
    <property type="match status" value="2"/>
</dbReference>
<evidence type="ECO:0000313" key="3">
    <source>
        <dbReference type="Proteomes" id="UP000284908"/>
    </source>
</evidence>
<dbReference type="SUPFAM" id="SSF51556">
    <property type="entry name" value="Metallo-dependent hydrolases"/>
    <property type="match status" value="1"/>
</dbReference>
<dbReference type="PANTHER" id="PTHR11647:SF1">
    <property type="entry name" value="COLLAPSIN RESPONSE MEDIATOR PROTEIN"/>
    <property type="match status" value="1"/>
</dbReference>
<dbReference type="GO" id="GO:0016811">
    <property type="term" value="F:hydrolase activity, acting on carbon-nitrogen (but not peptide) bonds, in linear amides"/>
    <property type="evidence" value="ECO:0007669"/>
    <property type="project" value="InterPro"/>
</dbReference>